<dbReference type="InterPro" id="IPR004274">
    <property type="entry name" value="FCP1_dom"/>
</dbReference>
<dbReference type="Pfam" id="PF03031">
    <property type="entry name" value="NIF"/>
    <property type="match status" value="1"/>
</dbReference>
<keyword evidence="2" id="KW-1185">Reference proteome</keyword>
<dbReference type="PROSITE" id="PS50969">
    <property type="entry name" value="FCP1"/>
    <property type="match status" value="1"/>
</dbReference>
<dbReference type="CDD" id="cd07521">
    <property type="entry name" value="HAD_FCP1-like"/>
    <property type="match status" value="1"/>
</dbReference>
<organism evidence="1 2">
    <name type="scientific">Durusdinium trenchii</name>
    <dbReference type="NCBI Taxonomy" id="1381693"/>
    <lineage>
        <taxon>Eukaryota</taxon>
        <taxon>Sar</taxon>
        <taxon>Alveolata</taxon>
        <taxon>Dinophyceae</taxon>
        <taxon>Suessiales</taxon>
        <taxon>Symbiodiniaceae</taxon>
        <taxon>Durusdinium</taxon>
    </lineage>
</organism>
<protein>
    <submittedName>
        <fullName evidence="1">Uncharacterized protein</fullName>
    </submittedName>
</protein>
<proteinExistence type="predicted"/>
<dbReference type="InterPro" id="IPR050365">
    <property type="entry name" value="TIM50"/>
</dbReference>
<evidence type="ECO:0000313" key="1">
    <source>
        <dbReference type="EMBL" id="CAK8998805.1"/>
    </source>
</evidence>
<reference evidence="1 2" key="1">
    <citation type="submission" date="2024-02" db="EMBL/GenBank/DDBJ databases">
        <authorList>
            <person name="Chen Y."/>
            <person name="Shah S."/>
            <person name="Dougan E. K."/>
            <person name="Thang M."/>
            <person name="Chan C."/>
        </authorList>
    </citation>
    <scope>NUCLEOTIDE SEQUENCE [LARGE SCALE GENOMIC DNA]</scope>
</reference>
<dbReference type="PANTHER" id="PTHR12210">
    <property type="entry name" value="DULLARD PROTEIN PHOSPHATASE"/>
    <property type="match status" value="1"/>
</dbReference>
<evidence type="ECO:0000313" key="2">
    <source>
        <dbReference type="Proteomes" id="UP001642484"/>
    </source>
</evidence>
<dbReference type="Gene3D" id="3.40.50.1000">
    <property type="entry name" value="HAD superfamily/HAD-like"/>
    <property type="match status" value="1"/>
</dbReference>
<dbReference type="EMBL" id="CAXAMN010002248">
    <property type="protein sequence ID" value="CAK8998805.1"/>
    <property type="molecule type" value="Genomic_DNA"/>
</dbReference>
<dbReference type="InterPro" id="IPR036412">
    <property type="entry name" value="HAD-like_sf"/>
</dbReference>
<accession>A0ABP0I8C3</accession>
<dbReference type="SUPFAM" id="SSF56784">
    <property type="entry name" value="HAD-like"/>
    <property type="match status" value="1"/>
</dbReference>
<dbReference type="InterPro" id="IPR023214">
    <property type="entry name" value="HAD_sf"/>
</dbReference>
<sequence>MAPARRKMRNTASCAVLAVILGVTCRQTTFTTTSQRSKLLVVLDLDETLLHASLCKDESMSWLPPRFWQPKIDFEATGKGLVVDLGEEVPLFVSLRPGALNFVSWLKSREDIDLAVYTAGTEPYAKQTLKKLGLEGCPALFREECVPFGLPITKDLRKLREDLTRVVLVDNSAKSFWLQPENGLLVCDWDGTNASDQELDRVKDNLLQLLDMDDVRPALRRKPPDAPGDAVDLRLVIIAVALGCWLVSQSQ</sequence>
<gene>
    <name evidence="1" type="ORF">CCMP2556_LOCUS5405</name>
</gene>
<dbReference type="Proteomes" id="UP001642484">
    <property type="component" value="Unassembled WGS sequence"/>
</dbReference>
<name>A0ABP0I8C3_9DINO</name>
<comment type="caution">
    <text evidence="1">The sequence shown here is derived from an EMBL/GenBank/DDBJ whole genome shotgun (WGS) entry which is preliminary data.</text>
</comment>
<dbReference type="SMART" id="SM00577">
    <property type="entry name" value="CPDc"/>
    <property type="match status" value="1"/>
</dbReference>